<dbReference type="RefSeq" id="WP_095554511.1">
    <property type="nucleotide sequence ID" value="NZ_NSGP01000001.1"/>
</dbReference>
<evidence type="ECO:0000313" key="5">
    <source>
        <dbReference type="Proteomes" id="UP000218041"/>
    </source>
</evidence>
<keyword evidence="3" id="KW-0732">Signal</keyword>
<feature type="transmembrane region" description="Helical" evidence="2">
    <location>
        <begin position="791"/>
        <end position="811"/>
    </location>
</feature>
<dbReference type="Proteomes" id="UP000218041">
    <property type="component" value="Unassembled WGS sequence"/>
</dbReference>
<feature type="region of interest" description="Disordered" evidence="1">
    <location>
        <begin position="703"/>
        <end position="788"/>
    </location>
</feature>
<evidence type="ECO:0008006" key="6">
    <source>
        <dbReference type="Google" id="ProtNLM"/>
    </source>
</evidence>
<feature type="compositionally biased region" description="Polar residues" evidence="1">
    <location>
        <begin position="325"/>
        <end position="337"/>
    </location>
</feature>
<proteinExistence type="predicted"/>
<dbReference type="AlphaFoldDB" id="A0AB36RP28"/>
<feature type="compositionally biased region" description="Low complexity" evidence="1">
    <location>
        <begin position="737"/>
        <end position="748"/>
    </location>
</feature>
<dbReference type="NCBIfam" id="TIGR01167">
    <property type="entry name" value="LPXTG_anchor"/>
    <property type="match status" value="1"/>
</dbReference>
<keyword evidence="2" id="KW-0812">Transmembrane</keyword>
<evidence type="ECO:0000256" key="1">
    <source>
        <dbReference type="SAM" id="MobiDB-lite"/>
    </source>
</evidence>
<gene>
    <name evidence="4" type="ORF">CKJ80_00880</name>
</gene>
<accession>A0AB36RP28</accession>
<feature type="compositionally biased region" description="Low complexity" evidence="1">
    <location>
        <begin position="708"/>
        <end position="730"/>
    </location>
</feature>
<feature type="compositionally biased region" description="Basic and acidic residues" evidence="1">
    <location>
        <begin position="766"/>
        <end position="783"/>
    </location>
</feature>
<feature type="compositionally biased region" description="Low complexity" evidence="1">
    <location>
        <begin position="353"/>
        <end position="364"/>
    </location>
</feature>
<feature type="chain" id="PRO_5044235918" description="Gram-positive cocci surface proteins LPxTG domain-containing protein" evidence="3">
    <location>
        <begin position="32"/>
        <end position="818"/>
    </location>
</feature>
<keyword evidence="2" id="KW-1133">Transmembrane helix</keyword>
<reference evidence="4 5" key="1">
    <citation type="submission" date="2017-08" db="EMBL/GenBank/DDBJ databases">
        <title>Whole genome sequences of 6 clinical strains closest to Corynebacterium imitans.</title>
        <authorList>
            <person name="Bernier A.-M."/>
            <person name="Burdz T."/>
            <person name="Bernard K."/>
        </authorList>
    </citation>
    <scope>NUCLEOTIDE SEQUENCE [LARGE SCALE GENOMIC DNA]</scope>
    <source>
        <strain evidence="4 5">NML92-0415</strain>
    </source>
</reference>
<evidence type="ECO:0000313" key="4">
    <source>
        <dbReference type="EMBL" id="PAT11805.1"/>
    </source>
</evidence>
<evidence type="ECO:0000256" key="2">
    <source>
        <dbReference type="SAM" id="Phobius"/>
    </source>
</evidence>
<feature type="region of interest" description="Disordered" evidence="1">
    <location>
        <begin position="452"/>
        <end position="486"/>
    </location>
</feature>
<name>A0AB36RP28_9CORY</name>
<keyword evidence="2" id="KW-0472">Membrane</keyword>
<feature type="compositionally biased region" description="Polar residues" evidence="1">
    <location>
        <begin position="457"/>
        <end position="469"/>
    </location>
</feature>
<sequence>MNLKKHTGKLSCVALAAAVAGTVALTPVASAQDPSLAAGLADLASKANEALPSVQEAPAGTGSYQAHFTSGGWAYTALALNPFNDRVYAVSKAEQGKPANHLLRIHPVTGEVLDMGPLALDDATSTPTITSAAFTRAGDLVLNTGDAIHTLDLSQDAAGSPHEGALTFDFHALEQRGETDAKAPHAWGSLGGDADANTLYAVSTGKDPKTKKDVPFLWTLDVREATVSAEPLAVAKGVDAAKVGDLNYAYTNRAGNLVFADDKASTVEVKDAATKPLLIAATTEGTRVTDNFLNLASLRAGAWYKPVTEPQKPPAEPAAPRVATGTPTEPTVKATEQASPSAKKPAPAPTPAVPTEVAEVTEPSSSVSTQAPAPTAAEARDVLVTVMDENAHAVDDYEVIVDEDPSIYAKTDREGQARLSLPEGMGDVKVAAGDELFPVAAGDTSLRVQFNAGESDGTATDTTSKTAPVTTTEGDESQTSTTTTTEDADLEAAKVKLTLLDEDDKPVKRVRLVSQNGKRLGTTNSKGDVTITIPAGEEFLNVKMNEKDVPKGYENSYFAVDREMDGEEILLTKDSNSADGKYPEKNARISVVDENDNPVESAVLVSGESILGVTNANGVADVVIPSGDERYVRITLDEVPDGYSNKELVFSRENNSGEIVLKKKGSTTSTKSKPKEILEVMDEVKPLLAGILGPMGAAAGVLGGGKAGSKTTGTKSTSTSTTGTSTESTSYSRANLTGGVSTGRTTSVEQKQSVVKRTVSNKKSGSSKDDSDETTKSSSRDGDLAETGTPMTTVITLGLLLLLAGGAYMYMGRRREGE</sequence>
<feature type="signal peptide" evidence="3">
    <location>
        <begin position="1"/>
        <end position="31"/>
    </location>
</feature>
<protein>
    <recommendedName>
        <fullName evidence="6">Gram-positive cocci surface proteins LPxTG domain-containing protein</fullName>
    </recommendedName>
</protein>
<organism evidence="4 5">
    <name type="scientific">Corynebacterium hadale</name>
    <dbReference type="NCBI Taxonomy" id="2026255"/>
    <lineage>
        <taxon>Bacteria</taxon>
        <taxon>Bacillati</taxon>
        <taxon>Actinomycetota</taxon>
        <taxon>Actinomycetes</taxon>
        <taxon>Mycobacteriales</taxon>
        <taxon>Corynebacteriaceae</taxon>
        <taxon>Corynebacterium</taxon>
    </lineage>
</organism>
<evidence type="ECO:0000256" key="3">
    <source>
        <dbReference type="SAM" id="SignalP"/>
    </source>
</evidence>
<feature type="region of interest" description="Disordered" evidence="1">
    <location>
        <begin position="307"/>
        <end position="376"/>
    </location>
</feature>
<dbReference type="EMBL" id="NSGP01000001">
    <property type="protein sequence ID" value="PAT11805.1"/>
    <property type="molecule type" value="Genomic_DNA"/>
</dbReference>
<comment type="caution">
    <text evidence="4">The sequence shown here is derived from an EMBL/GenBank/DDBJ whole genome shotgun (WGS) entry which is preliminary data.</text>
</comment>